<dbReference type="SUPFAM" id="SSF53098">
    <property type="entry name" value="Ribonuclease H-like"/>
    <property type="match status" value="1"/>
</dbReference>
<evidence type="ECO:0000313" key="3">
    <source>
        <dbReference type="Proteomes" id="UP001162162"/>
    </source>
</evidence>
<dbReference type="EMBL" id="JAPWTK010000016">
    <property type="protein sequence ID" value="KAJ8958700.1"/>
    <property type="molecule type" value="Genomic_DNA"/>
</dbReference>
<dbReference type="AlphaFoldDB" id="A0AAV8Z5F2"/>
<feature type="domain" description="RNase H type-1" evidence="1">
    <location>
        <begin position="61"/>
        <end position="127"/>
    </location>
</feature>
<dbReference type="Gene3D" id="3.30.420.10">
    <property type="entry name" value="Ribonuclease H-like superfamily/Ribonuclease H"/>
    <property type="match status" value="1"/>
</dbReference>
<evidence type="ECO:0000313" key="2">
    <source>
        <dbReference type="EMBL" id="KAJ8958700.1"/>
    </source>
</evidence>
<dbReference type="Proteomes" id="UP001162162">
    <property type="component" value="Unassembled WGS sequence"/>
</dbReference>
<dbReference type="InterPro" id="IPR012337">
    <property type="entry name" value="RNaseH-like_sf"/>
</dbReference>
<dbReference type="GO" id="GO:0003676">
    <property type="term" value="F:nucleic acid binding"/>
    <property type="evidence" value="ECO:0007669"/>
    <property type="project" value="InterPro"/>
</dbReference>
<organism evidence="2 3">
    <name type="scientific">Aromia moschata</name>
    <dbReference type="NCBI Taxonomy" id="1265417"/>
    <lineage>
        <taxon>Eukaryota</taxon>
        <taxon>Metazoa</taxon>
        <taxon>Ecdysozoa</taxon>
        <taxon>Arthropoda</taxon>
        <taxon>Hexapoda</taxon>
        <taxon>Insecta</taxon>
        <taxon>Pterygota</taxon>
        <taxon>Neoptera</taxon>
        <taxon>Endopterygota</taxon>
        <taxon>Coleoptera</taxon>
        <taxon>Polyphaga</taxon>
        <taxon>Cucujiformia</taxon>
        <taxon>Chrysomeloidea</taxon>
        <taxon>Cerambycidae</taxon>
        <taxon>Cerambycinae</taxon>
        <taxon>Callichromatini</taxon>
        <taxon>Aromia</taxon>
    </lineage>
</organism>
<comment type="caution">
    <text evidence="2">The sequence shown here is derived from an EMBL/GenBank/DDBJ whole genome shotgun (WGS) entry which is preliminary data.</text>
</comment>
<keyword evidence="3" id="KW-1185">Reference proteome</keyword>
<reference evidence="2" key="1">
    <citation type="journal article" date="2023" name="Insect Mol. Biol.">
        <title>Genome sequencing provides insights into the evolution of gene families encoding plant cell wall-degrading enzymes in longhorned beetles.</title>
        <authorList>
            <person name="Shin N.R."/>
            <person name="Okamura Y."/>
            <person name="Kirsch R."/>
            <person name="Pauchet Y."/>
        </authorList>
    </citation>
    <scope>NUCLEOTIDE SEQUENCE</scope>
    <source>
        <strain evidence="2">AMC_N1</strain>
    </source>
</reference>
<name>A0AAV8Z5F2_9CUCU</name>
<dbReference type="Pfam" id="PF00075">
    <property type="entry name" value="RNase_H"/>
    <property type="match status" value="1"/>
</dbReference>
<dbReference type="InterPro" id="IPR036397">
    <property type="entry name" value="RNaseH_sf"/>
</dbReference>
<proteinExistence type="predicted"/>
<dbReference type="GO" id="GO:0004523">
    <property type="term" value="F:RNA-DNA hybrid ribonuclease activity"/>
    <property type="evidence" value="ECO:0007669"/>
    <property type="project" value="InterPro"/>
</dbReference>
<protein>
    <recommendedName>
        <fullName evidence="1">RNase H type-1 domain-containing protein</fullName>
    </recommendedName>
</protein>
<accession>A0AAV8Z5F2</accession>
<sequence>MIERSEKAASFIVIRRRKPQTRISIISRACTLMMYICWRSDKVGNFRMSFRDDHEVFTECKRIQIISDSQAALRALRAVEIHSKAVKNCMDSLIQLVEHNMITLKWVRGHQGHEGNERADLSVKKGVEVPLIGPDRFQDRFHCRTDHTTLSTHATFNHNWGEN</sequence>
<evidence type="ECO:0000259" key="1">
    <source>
        <dbReference type="Pfam" id="PF00075"/>
    </source>
</evidence>
<dbReference type="InterPro" id="IPR002156">
    <property type="entry name" value="RNaseH_domain"/>
</dbReference>
<gene>
    <name evidence="2" type="ORF">NQ318_016427</name>
</gene>